<evidence type="ECO:0000313" key="5">
    <source>
        <dbReference type="Proteomes" id="UP001627154"/>
    </source>
</evidence>
<dbReference type="InterPro" id="IPR002110">
    <property type="entry name" value="Ankyrin_rpt"/>
</dbReference>
<keyword evidence="2 3" id="KW-0040">ANK repeat</keyword>
<dbReference type="PRINTS" id="PR01415">
    <property type="entry name" value="ANKYRIN"/>
</dbReference>
<dbReference type="PROSITE" id="PS50088">
    <property type="entry name" value="ANK_REPEAT"/>
    <property type="match status" value="3"/>
</dbReference>
<sequence length="520" mass="60101">MYPLIRNWEGQLPDLSEIFWPEEFDWLLAQDAYNKTDTSEVPFIDFVIRTGYKYEPGVGKDGKPLLHRTTAVHRATRSFSSMICSAIPKLFEIYEYVNYIDDFGYTHFHVACENGCDQVVEKFLELGQDPNCLAHISVDPPLHLALKYEQEEVVELLLRSGADANLANKNGLTPLHIICEEGELEELFFKINDELKNTVQVNAQDKLGRTPLHFAVTHGRQKVAELLLRRDADRNLATKIGLTPLHMICMRGDGDKLLKVFFESNDAKQQLVNVDAKDNLGRTPLQWAVADLLPDVVEFLFNHGAEVSNFIFPTEDYFAVRYKLDCTLQKVVFRTMSIIKSLENKGYELDQTAALMIMKLFAKHGLIDELGDIDECLHSDEDFMSLAKEQMVSPSLSLYDFLQLPPVKAEKVFKMKDYDQYTSEISHLCDDSHRAFTTYLCETVTYGFFRRWAGKLFLKKTPWLSKHYCEILMEHLKIKGLWDICMEAMNENTQWLDSVRTDYVKKYYSREVDLSYPHIN</sequence>
<comment type="caution">
    <text evidence="4">The sequence shown here is derived from an EMBL/GenBank/DDBJ whole genome shotgun (WGS) entry which is preliminary data.</text>
</comment>
<dbReference type="Gene3D" id="1.25.40.20">
    <property type="entry name" value="Ankyrin repeat-containing domain"/>
    <property type="match status" value="3"/>
</dbReference>
<name>A0ABD2XLI7_9HYME</name>
<feature type="repeat" description="ANK" evidence="3">
    <location>
        <begin position="207"/>
        <end position="239"/>
    </location>
</feature>
<dbReference type="SUPFAM" id="SSF48403">
    <property type="entry name" value="Ankyrin repeat"/>
    <property type="match status" value="1"/>
</dbReference>
<evidence type="ECO:0000256" key="2">
    <source>
        <dbReference type="ARBA" id="ARBA00023043"/>
    </source>
</evidence>
<organism evidence="4 5">
    <name type="scientific">Trichogramma kaykai</name>
    <dbReference type="NCBI Taxonomy" id="54128"/>
    <lineage>
        <taxon>Eukaryota</taxon>
        <taxon>Metazoa</taxon>
        <taxon>Ecdysozoa</taxon>
        <taxon>Arthropoda</taxon>
        <taxon>Hexapoda</taxon>
        <taxon>Insecta</taxon>
        <taxon>Pterygota</taxon>
        <taxon>Neoptera</taxon>
        <taxon>Endopterygota</taxon>
        <taxon>Hymenoptera</taxon>
        <taxon>Apocrita</taxon>
        <taxon>Proctotrupomorpha</taxon>
        <taxon>Chalcidoidea</taxon>
        <taxon>Trichogrammatidae</taxon>
        <taxon>Trichogramma</taxon>
    </lineage>
</organism>
<evidence type="ECO:0000313" key="4">
    <source>
        <dbReference type="EMBL" id="KAL3405581.1"/>
    </source>
</evidence>
<feature type="repeat" description="ANK" evidence="3">
    <location>
        <begin position="280"/>
        <end position="308"/>
    </location>
</feature>
<dbReference type="Proteomes" id="UP001627154">
    <property type="component" value="Unassembled WGS sequence"/>
</dbReference>
<dbReference type="PANTHER" id="PTHR24166">
    <property type="entry name" value="ROLLING PEBBLES, ISOFORM B"/>
    <property type="match status" value="1"/>
</dbReference>
<evidence type="ECO:0000256" key="1">
    <source>
        <dbReference type="ARBA" id="ARBA00022737"/>
    </source>
</evidence>
<feature type="repeat" description="ANK" evidence="3">
    <location>
        <begin position="137"/>
        <end position="169"/>
    </location>
</feature>
<dbReference type="Pfam" id="PF12796">
    <property type="entry name" value="Ank_2"/>
    <property type="match status" value="1"/>
</dbReference>
<dbReference type="PROSITE" id="PS50297">
    <property type="entry name" value="ANK_REP_REGION"/>
    <property type="match status" value="3"/>
</dbReference>
<dbReference type="PANTHER" id="PTHR24166:SF48">
    <property type="entry name" value="PROTEIN VAPYRIN"/>
    <property type="match status" value="1"/>
</dbReference>
<dbReference type="InterPro" id="IPR036770">
    <property type="entry name" value="Ankyrin_rpt-contain_sf"/>
</dbReference>
<dbReference type="InterPro" id="IPR050889">
    <property type="entry name" value="Dendritic_Spine_Reg/Scaffold"/>
</dbReference>
<dbReference type="SMART" id="SM00248">
    <property type="entry name" value="ANK"/>
    <property type="match status" value="5"/>
</dbReference>
<evidence type="ECO:0000256" key="3">
    <source>
        <dbReference type="PROSITE-ProRule" id="PRU00023"/>
    </source>
</evidence>
<accession>A0ABD2XLI7</accession>
<dbReference type="Pfam" id="PF00023">
    <property type="entry name" value="Ank"/>
    <property type="match status" value="1"/>
</dbReference>
<reference evidence="4 5" key="1">
    <citation type="journal article" date="2024" name="bioRxiv">
        <title>A reference genome for Trichogramma kaykai: A tiny desert-dwelling parasitoid wasp with competing sex-ratio distorters.</title>
        <authorList>
            <person name="Culotta J."/>
            <person name="Lindsey A.R."/>
        </authorList>
    </citation>
    <scope>NUCLEOTIDE SEQUENCE [LARGE SCALE GENOMIC DNA]</scope>
    <source>
        <strain evidence="4 5">KSX58</strain>
    </source>
</reference>
<gene>
    <name evidence="4" type="ORF">TKK_001960</name>
</gene>
<keyword evidence="5" id="KW-1185">Reference proteome</keyword>
<protein>
    <submittedName>
        <fullName evidence="4">Uncharacterized protein</fullName>
    </submittedName>
</protein>
<dbReference type="AlphaFoldDB" id="A0ABD2XLI7"/>
<keyword evidence="1" id="KW-0677">Repeat</keyword>
<proteinExistence type="predicted"/>
<dbReference type="EMBL" id="JBJJXI010000020">
    <property type="protein sequence ID" value="KAL3405581.1"/>
    <property type="molecule type" value="Genomic_DNA"/>
</dbReference>